<dbReference type="Proteomes" id="UP000321154">
    <property type="component" value="Unassembled WGS sequence"/>
</dbReference>
<protein>
    <submittedName>
        <fullName evidence="2">Uncharacterized protein</fullName>
    </submittedName>
</protein>
<accession>A0ABQ0UT87</accession>
<comment type="caution">
    <text evidence="2">The sequence shown here is derived from an EMBL/GenBank/DDBJ whole genome shotgun (WGS) entry which is preliminary data.</text>
</comment>
<feature type="region of interest" description="Disordered" evidence="1">
    <location>
        <begin position="1"/>
        <end position="50"/>
    </location>
</feature>
<reference evidence="2 3" key="1">
    <citation type="submission" date="2019-07" db="EMBL/GenBank/DDBJ databases">
        <title>Whole genome shotgun sequence of Frigoribacterium faeni NBRC 103066.</title>
        <authorList>
            <person name="Hosoyama A."/>
            <person name="Uohara A."/>
            <person name="Ohji S."/>
            <person name="Ichikawa N."/>
        </authorList>
    </citation>
    <scope>NUCLEOTIDE SEQUENCE [LARGE SCALE GENOMIC DNA]</scope>
    <source>
        <strain evidence="2 3">NBRC 103066</strain>
    </source>
</reference>
<evidence type="ECO:0000313" key="3">
    <source>
        <dbReference type="Proteomes" id="UP000321154"/>
    </source>
</evidence>
<dbReference type="EMBL" id="BJUV01000051">
    <property type="protein sequence ID" value="GEK84688.1"/>
    <property type="molecule type" value="Genomic_DNA"/>
</dbReference>
<keyword evidence="3" id="KW-1185">Reference proteome</keyword>
<evidence type="ECO:0000256" key="1">
    <source>
        <dbReference type="SAM" id="MobiDB-lite"/>
    </source>
</evidence>
<proteinExistence type="predicted"/>
<name>A0ABQ0UT87_9MICO</name>
<gene>
    <name evidence="2" type="ORF">FFA01_29970</name>
</gene>
<organism evidence="2 3">
    <name type="scientific">Frigoribacterium faeni</name>
    <dbReference type="NCBI Taxonomy" id="145483"/>
    <lineage>
        <taxon>Bacteria</taxon>
        <taxon>Bacillati</taxon>
        <taxon>Actinomycetota</taxon>
        <taxon>Actinomycetes</taxon>
        <taxon>Micrococcales</taxon>
        <taxon>Microbacteriaceae</taxon>
        <taxon>Frigoribacterium</taxon>
    </lineage>
</organism>
<sequence>MQHARRTLHRVPSTAPALDAVRRTKHGAARPPHTAPRSEHRTRTRRGAAHEMRCGAWVVVPRSGRGAGAVQARCRDAATTEAPLIERGLRSVAVA</sequence>
<evidence type="ECO:0000313" key="2">
    <source>
        <dbReference type="EMBL" id="GEK84688.1"/>
    </source>
</evidence>